<dbReference type="Pfam" id="PF17191">
    <property type="entry name" value="RecG_wedge"/>
    <property type="match status" value="1"/>
</dbReference>
<keyword evidence="7 15" id="KW-0067">ATP-binding</keyword>
<dbReference type="GO" id="GO:0006281">
    <property type="term" value="P:DNA repair"/>
    <property type="evidence" value="ECO:0007669"/>
    <property type="project" value="UniProtKB-UniRule"/>
</dbReference>
<evidence type="ECO:0000256" key="11">
    <source>
        <dbReference type="ARBA" id="ARBA00023235"/>
    </source>
</evidence>
<evidence type="ECO:0000256" key="8">
    <source>
        <dbReference type="ARBA" id="ARBA00023125"/>
    </source>
</evidence>
<dbReference type="PANTHER" id="PTHR47964:SF1">
    <property type="entry name" value="ATP-DEPENDENT DNA HELICASE HOMOLOG RECG, CHLOROPLASTIC"/>
    <property type="match status" value="1"/>
</dbReference>
<evidence type="ECO:0000256" key="6">
    <source>
        <dbReference type="ARBA" id="ARBA00022806"/>
    </source>
</evidence>
<dbReference type="Pfam" id="PF19833">
    <property type="entry name" value="RecG_dom3_C"/>
    <property type="match status" value="1"/>
</dbReference>
<evidence type="ECO:0000256" key="1">
    <source>
        <dbReference type="ARBA" id="ARBA00007504"/>
    </source>
</evidence>
<dbReference type="GO" id="GO:0016887">
    <property type="term" value="F:ATP hydrolysis activity"/>
    <property type="evidence" value="ECO:0007669"/>
    <property type="project" value="RHEA"/>
</dbReference>
<protein>
    <recommendedName>
        <fullName evidence="2 15">ATP-dependent DNA helicase RecG</fullName>
        <ecNumber evidence="13 15">5.6.2.4</ecNumber>
    </recommendedName>
</protein>
<dbReference type="InterPro" id="IPR001650">
    <property type="entry name" value="Helicase_C-like"/>
</dbReference>
<feature type="domain" description="Helicase C-terminal" evidence="17">
    <location>
        <begin position="450"/>
        <end position="610"/>
    </location>
</feature>
<name>A0A268P371_SHOCL</name>
<dbReference type="NCBIfam" id="NF008168">
    <property type="entry name" value="PRK10917.2-2"/>
    <property type="match status" value="1"/>
</dbReference>
<dbReference type="SMART" id="SM00487">
    <property type="entry name" value="DEXDc"/>
    <property type="match status" value="1"/>
</dbReference>
<dbReference type="PROSITE" id="PS51194">
    <property type="entry name" value="HELICASE_CTER"/>
    <property type="match status" value="1"/>
</dbReference>
<dbReference type="SUPFAM" id="SSF50249">
    <property type="entry name" value="Nucleic acid-binding proteins"/>
    <property type="match status" value="1"/>
</dbReference>
<evidence type="ECO:0000313" key="18">
    <source>
        <dbReference type="EMBL" id="PAE90202.1"/>
    </source>
</evidence>
<dbReference type="Gene3D" id="3.40.50.300">
    <property type="entry name" value="P-loop containing nucleotide triphosphate hydrolases"/>
    <property type="match status" value="2"/>
</dbReference>
<keyword evidence="9 15" id="KW-0233">DNA recombination</keyword>
<evidence type="ECO:0000259" key="16">
    <source>
        <dbReference type="PROSITE" id="PS51192"/>
    </source>
</evidence>
<dbReference type="Gene3D" id="1.10.150.20">
    <property type="entry name" value="5' to 3' exonuclease, C-terminal subdomain"/>
    <property type="match status" value="1"/>
</dbReference>
<dbReference type="InterPro" id="IPR027417">
    <property type="entry name" value="P-loop_NTPase"/>
</dbReference>
<evidence type="ECO:0000256" key="3">
    <source>
        <dbReference type="ARBA" id="ARBA00022741"/>
    </source>
</evidence>
<dbReference type="Pfam" id="PF00270">
    <property type="entry name" value="DEAD"/>
    <property type="match status" value="1"/>
</dbReference>
<dbReference type="InterPro" id="IPR004609">
    <property type="entry name" value="ATP-dep_DNA_helicase_RecG"/>
</dbReference>
<evidence type="ECO:0000256" key="2">
    <source>
        <dbReference type="ARBA" id="ARBA00017846"/>
    </source>
</evidence>
<dbReference type="InterPro" id="IPR012340">
    <property type="entry name" value="NA-bd_OB-fold"/>
</dbReference>
<feature type="domain" description="Helicase ATP-binding" evidence="16">
    <location>
        <begin position="270"/>
        <end position="431"/>
    </location>
</feature>
<evidence type="ECO:0000313" key="19">
    <source>
        <dbReference type="Proteomes" id="UP000216207"/>
    </source>
</evidence>
<comment type="function">
    <text evidence="15">Plays a critical role in recombination and DNA repair. Helps process Holliday junction intermediates to mature products by catalyzing branch migration. Has replication fork regression activity, unwinds stalled or blocked replication forks to make a HJ that can be resolved. Has a DNA unwinding activity characteristic of a DNA helicase with 3'-5' polarity.</text>
</comment>
<evidence type="ECO:0000256" key="14">
    <source>
        <dbReference type="ARBA" id="ARBA00048988"/>
    </source>
</evidence>
<evidence type="ECO:0000256" key="4">
    <source>
        <dbReference type="ARBA" id="ARBA00022763"/>
    </source>
</evidence>
<dbReference type="InterPro" id="IPR047112">
    <property type="entry name" value="RecG/Mfd"/>
</dbReference>
<dbReference type="InterPro" id="IPR014001">
    <property type="entry name" value="Helicase_ATP-bd"/>
</dbReference>
<keyword evidence="10 15" id="KW-0234">DNA repair</keyword>
<evidence type="ECO:0000256" key="10">
    <source>
        <dbReference type="ARBA" id="ARBA00023204"/>
    </source>
</evidence>
<dbReference type="InterPro" id="IPR011545">
    <property type="entry name" value="DEAD/DEAH_box_helicase_dom"/>
</dbReference>
<comment type="catalytic activity">
    <reaction evidence="12 15">
        <text>Couples ATP hydrolysis with the unwinding of duplex DNA by translocating in the 3'-5' direction.</text>
        <dbReference type="EC" id="5.6.2.4"/>
    </reaction>
</comment>
<dbReference type="EC" id="5.6.2.4" evidence="13 15"/>
<comment type="catalytic activity">
    <reaction evidence="14 15">
        <text>ATP + H2O = ADP + phosphate + H(+)</text>
        <dbReference type="Rhea" id="RHEA:13065"/>
        <dbReference type="ChEBI" id="CHEBI:15377"/>
        <dbReference type="ChEBI" id="CHEBI:15378"/>
        <dbReference type="ChEBI" id="CHEBI:30616"/>
        <dbReference type="ChEBI" id="CHEBI:43474"/>
        <dbReference type="ChEBI" id="CHEBI:456216"/>
        <dbReference type="EC" id="5.6.2.4"/>
    </reaction>
</comment>
<dbReference type="AlphaFoldDB" id="A0A268P371"/>
<dbReference type="GO" id="GO:0043138">
    <property type="term" value="F:3'-5' DNA helicase activity"/>
    <property type="evidence" value="ECO:0007669"/>
    <property type="project" value="UniProtKB-EC"/>
</dbReference>
<dbReference type="EMBL" id="NPCC01000005">
    <property type="protein sequence ID" value="PAE90202.1"/>
    <property type="molecule type" value="Genomic_DNA"/>
</dbReference>
<dbReference type="GO" id="GO:0006310">
    <property type="term" value="P:DNA recombination"/>
    <property type="evidence" value="ECO:0007669"/>
    <property type="project" value="UniProtKB-UniRule"/>
</dbReference>
<keyword evidence="3 15" id="KW-0547">Nucleotide-binding</keyword>
<reference evidence="18 19" key="1">
    <citation type="submission" date="2017-07" db="EMBL/GenBank/DDBJ databases">
        <title>Isolation and whole genome analysis of endospore-forming bacteria from heroin.</title>
        <authorList>
            <person name="Kalinowski J."/>
            <person name="Ahrens B."/>
            <person name="Al-Dilaimi A."/>
            <person name="Winkler A."/>
            <person name="Wibberg D."/>
            <person name="Schleenbecker U."/>
            <person name="Ruckert C."/>
            <person name="Wolfel R."/>
            <person name="Grass G."/>
        </authorList>
    </citation>
    <scope>NUCLEOTIDE SEQUENCE [LARGE SCALE GENOMIC DNA]</scope>
    <source>
        <strain evidence="18 19">7539</strain>
    </source>
</reference>
<keyword evidence="6 15" id="KW-0347">Helicase</keyword>
<dbReference type="SMART" id="SM00490">
    <property type="entry name" value="HELICc"/>
    <property type="match status" value="1"/>
</dbReference>
<comment type="similarity">
    <text evidence="1 15">Belongs to the helicase family. RecG subfamily.</text>
</comment>
<evidence type="ECO:0000259" key="17">
    <source>
        <dbReference type="PROSITE" id="PS51194"/>
    </source>
</evidence>
<dbReference type="SUPFAM" id="SSF52540">
    <property type="entry name" value="P-loop containing nucleoside triphosphate hydrolases"/>
    <property type="match status" value="2"/>
</dbReference>
<dbReference type="Pfam" id="PF00271">
    <property type="entry name" value="Helicase_C"/>
    <property type="match status" value="1"/>
</dbReference>
<keyword evidence="4 15" id="KW-0227">DNA damage</keyword>
<dbReference type="GO" id="GO:0005524">
    <property type="term" value="F:ATP binding"/>
    <property type="evidence" value="ECO:0007669"/>
    <property type="project" value="UniProtKB-KW"/>
</dbReference>
<accession>A0A268P371</accession>
<evidence type="ECO:0000256" key="13">
    <source>
        <dbReference type="ARBA" id="ARBA00034808"/>
    </source>
</evidence>
<comment type="caution">
    <text evidence="18">The sequence shown here is derived from an EMBL/GenBank/DDBJ whole genome shotgun (WGS) entry which is preliminary data.</text>
</comment>
<dbReference type="Gene3D" id="2.40.50.140">
    <property type="entry name" value="Nucleic acid-binding proteins"/>
    <property type="match status" value="1"/>
</dbReference>
<gene>
    <name evidence="18" type="ORF">CHH72_04245</name>
</gene>
<dbReference type="InterPro" id="IPR045562">
    <property type="entry name" value="RecG_dom3_C"/>
</dbReference>
<dbReference type="CDD" id="cd17992">
    <property type="entry name" value="DEXHc_RecG"/>
    <property type="match status" value="1"/>
</dbReference>
<keyword evidence="5 15" id="KW-0378">Hydrolase</keyword>
<keyword evidence="8" id="KW-0238">DNA-binding</keyword>
<dbReference type="PROSITE" id="PS51192">
    <property type="entry name" value="HELICASE_ATP_BIND_1"/>
    <property type="match status" value="1"/>
</dbReference>
<dbReference type="Proteomes" id="UP000216207">
    <property type="component" value="Unassembled WGS sequence"/>
</dbReference>
<dbReference type="NCBIfam" id="NF008165">
    <property type="entry name" value="PRK10917.1-3"/>
    <property type="match status" value="1"/>
</dbReference>
<organism evidence="18 19">
    <name type="scientific">Shouchella clausii</name>
    <name type="common">Alkalihalobacillus clausii</name>
    <dbReference type="NCBI Taxonomy" id="79880"/>
    <lineage>
        <taxon>Bacteria</taxon>
        <taxon>Bacillati</taxon>
        <taxon>Bacillota</taxon>
        <taxon>Bacilli</taxon>
        <taxon>Bacillales</taxon>
        <taxon>Bacillaceae</taxon>
        <taxon>Shouchella</taxon>
    </lineage>
</organism>
<dbReference type="RefSeq" id="WP_095316006.1">
    <property type="nucleotide sequence ID" value="NZ_BOQQ01000003.1"/>
</dbReference>
<keyword evidence="11" id="KW-0413">Isomerase</keyword>
<evidence type="ECO:0000256" key="9">
    <source>
        <dbReference type="ARBA" id="ARBA00023172"/>
    </source>
</evidence>
<dbReference type="CDD" id="cd04488">
    <property type="entry name" value="RecG_wedge_OBF"/>
    <property type="match status" value="1"/>
</dbReference>
<dbReference type="GO" id="GO:0003677">
    <property type="term" value="F:DNA binding"/>
    <property type="evidence" value="ECO:0007669"/>
    <property type="project" value="UniProtKB-KW"/>
</dbReference>
<proteinExistence type="inferred from homology"/>
<dbReference type="NCBIfam" id="TIGR00643">
    <property type="entry name" value="recG"/>
    <property type="match status" value="1"/>
</dbReference>
<sequence>MSIGTLDVTAIKGVGEESGKLLNKMGILTVGDLLEYFPFRYEDYALKRPTEAAHDERVTMAGKIQNEASVRYYGKNKNRLTFRIEVDGVLVTATFFNRAFLKSKLQPGMDVTVTGKWDAHRLTITGSELKFGIVEREGNLEPVYHSSGKVTSKALQKWIAAAFSAYGSQIEDPLPESIRKRYKLMGKGEALRHLHYPFNREATKQARRRYVYEELLLFQLKMRAFKEAIRNQQGGRQLDVKEDDIAAFTSLLPFPLTGAQQRAIADIVSDIRSPLRMNRLLQGDVGSGKTAVAAACMAGVVGAGGQCALMAPTEILAEQHATTIEAWFEPLGLKTALLVGSVKGKKRRELLDQIAKGEVDIVIGTHALIQEDVVFSALSLVITDEQHRFGVEQRRILRDKGEHPDVLFMTATPIPRTLAISVFGDMDVSVLDEMPAGRKPIETYWVQHEMLERVLEFVRKEVKKGRQAYVICPLIEESEKLDVQNAIDFHSMLTAHFQGDAQVGLMHGRLQAAEKEAVMAAFARNELHILVSTTVVEVGVNVPNATVMVIYDADRFGLAQLHQLRGRVGRGDEKSYCILVAQPKTEVGKERMRIMTETSDGFVLSERDLELRGPGDFFGSKQSGLPDFKLADVVHDYRTLEAARQDADRIFKANVLKTDPEYRLLYDYLKKTGAFEEVKLD</sequence>
<evidence type="ECO:0000256" key="15">
    <source>
        <dbReference type="RuleBase" id="RU363016"/>
    </source>
</evidence>
<dbReference type="PANTHER" id="PTHR47964">
    <property type="entry name" value="ATP-DEPENDENT DNA HELICASE HOMOLOG RECG, CHLOROPLASTIC"/>
    <property type="match status" value="1"/>
</dbReference>
<evidence type="ECO:0000256" key="12">
    <source>
        <dbReference type="ARBA" id="ARBA00034617"/>
    </source>
</evidence>
<dbReference type="CDD" id="cd18811">
    <property type="entry name" value="SF2_C_RecG"/>
    <property type="match status" value="1"/>
</dbReference>
<evidence type="ECO:0000256" key="7">
    <source>
        <dbReference type="ARBA" id="ARBA00022840"/>
    </source>
</evidence>
<dbReference type="InterPro" id="IPR033454">
    <property type="entry name" value="RecG_wedge"/>
</dbReference>
<evidence type="ECO:0000256" key="5">
    <source>
        <dbReference type="ARBA" id="ARBA00022801"/>
    </source>
</evidence>